<dbReference type="Proteomes" id="UP000281474">
    <property type="component" value="Unassembled WGS sequence"/>
</dbReference>
<proteinExistence type="predicted"/>
<dbReference type="PROSITE" id="PS50297">
    <property type="entry name" value="ANK_REP_REGION"/>
    <property type="match status" value="2"/>
</dbReference>
<evidence type="ECO:0000256" key="3">
    <source>
        <dbReference type="PROSITE-ProRule" id="PRU00023"/>
    </source>
</evidence>
<feature type="repeat" description="ANK" evidence="3">
    <location>
        <begin position="871"/>
        <end position="903"/>
    </location>
</feature>
<dbReference type="OrthoDB" id="671583at2"/>
<dbReference type="InterPro" id="IPR036770">
    <property type="entry name" value="Ankyrin_rpt-contain_sf"/>
</dbReference>
<dbReference type="AlphaFoldDB" id="A0A3L8PUV7"/>
<gene>
    <name evidence="5" type="ORF">D5018_20500</name>
</gene>
<dbReference type="InterPro" id="IPR002110">
    <property type="entry name" value="Ankyrin_rpt"/>
</dbReference>
<accession>A0A3L8PUV7</accession>
<evidence type="ECO:0000256" key="2">
    <source>
        <dbReference type="ARBA" id="ARBA00023043"/>
    </source>
</evidence>
<keyword evidence="4" id="KW-1133">Transmembrane helix</keyword>
<feature type="repeat" description="ANK" evidence="3">
    <location>
        <begin position="838"/>
        <end position="870"/>
    </location>
</feature>
<feature type="transmembrane region" description="Helical" evidence="4">
    <location>
        <begin position="621"/>
        <end position="646"/>
    </location>
</feature>
<keyword evidence="4" id="KW-0812">Transmembrane</keyword>
<keyword evidence="6" id="KW-1185">Reference proteome</keyword>
<dbReference type="GO" id="GO:0005737">
    <property type="term" value="C:cytoplasm"/>
    <property type="evidence" value="ECO:0007669"/>
    <property type="project" value="TreeGrafter"/>
</dbReference>
<dbReference type="PANTHER" id="PTHR24198:SF165">
    <property type="entry name" value="ANKYRIN REPEAT-CONTAINING PROTEIN-RELATED"/>
    <property type="match status" value="1"/>
</dbReference>
<reference evidence="5 6" key="1">
    <citation type="submission" date="2018-09" db="EMBL/GenBank/DDBJ databases">
        <title>Phylogeny of the Shewanellaceae, and recommendation for two new genera, Pseudoshewanella and Parashewanella.</title>
        <authorList>
            <person name="Wang G."/>
        </authorList>
    </citation>
    <scope>NUCLEOTIDE SEQUENCE [LARGE SCALE GENOMIC DNA]</scope>
    <source>
        <strain evidence="5 6">C51</strain>
    </source>
</reference>
<evidence type="ECO:0000313" key="5">
    <source>
        <dbReference type="EMBL" id="RLV57822.1"/>
    </source>
</evidence>
<organism evidence="5 6">
    <name type="scientific">Parashewanella curva</name>
    <dbReference type="NCBI Taxonomy" id="2338552"/>
    <lineage>
        <taxon>Bacteria</taxon>
        <taxon>Pseudomonadati</taxon>
        <taxon>Pseudomonadota</taxon>
        <taxon>Gammaproteobacteria</taxon>
        <taxon>Alteromonadales</taxon>
        <taxon>Shewanellaceae</taxon>
        <taxon>Parashewanella</taxon>
    </lineage>
</organism>
<dbReference type="SUPFAM" id="SSF48403">
    <property type="entry name" value="Ankyrin repeat"/>
    <property type="match status" value="1"/>
</dbReference>
<dbReference type="EMBL" id="QZEI01000136">
    <property type="protein sequence ID" value="RLV57822.1"/>
    <property type="molecule type" value="Genomic_DNA"/>
</dbReference>
<keyword evidence="1" id="KW-0677">Repeat</keyword>
<protein>
    <submittedName>
        <fullName evidence="5">Ankyrin repeat domain-containing protein</fullName>
    </submittedName>
</protein>
<dbReference type="SMART" id="SM00248">
    <property type="entry name" value="ANK"/>
    <property type="match status" value="4"/>
</dbReference>
<dbReference type="RefSeq" id="WP_121840836.1">
    <property type="nucleotide sequence ID" value="NZ_ML014885.1"/>
</dbReference>
<dbReference type="PANTHER" id="PTHR24198">
    <property type="entry name" value="ANKYRIN REPEAT AND PROTEIN KINASE DOMAIN-CONTAINING PROTEIN"/>
    <property type="match status" value="1"/>
</dbReference>
<comment type="caution">
    <text evidence="5">The sequence shown here is derived from an EMBL/GenBank/DDBJ whole genome shotgun (WGS) entry which is preliminary data.</text>
</comment>
<sequence>MSLSVLPLCQLANISEACEAAYQQLPSASTAVSASIGMGVGLATGGVGGAVMALGYSVAFSKAGQLIQFMEKKATNLLPEPVKDTKAVQYTSRVVSTLAQCTVIGATSSDIATGTVKAVAGMIGGQLAANGSDMVMDELNIPKDSTIRHVSNGTFGFVGGYAASQATEAAINYVAKSIPVATPTTSNLDDNHDVTADEYGEDFNDAPEEPQVKRHVESLNLKDGLMPKQMGMRNLLSVGEGIPEPALPIQNCPENRTEPDLEYVEFFKFYGLSGDAGQCSEILVNDSKHLVYDGAAGKESIVILQNQARLDLSANSGMSIKLTVDEGASSRVTAFIKTFSNSAQRGYVKIENIGGSLSGLLSQQDSFANGTIIVQNLGNTGAQLEGNCGHDASVYIENSGGVGVESNDDSLLHSKVQISNTGGQGLIGTGLSLTGAEVVICQNGNAELSGNSSRNANFKVQDGGKLILSENAGDASEIIVSGNATLQLNGVTSNPKIILCNNAKILNLNGLDIVNDVQYNVTDLRNMSQPLDKSCQPMLQSTTVNIALPSSTTSNILLTSSITINNKPSQSAEIIESSFRAKQSTSRITQPTLSQNLPTPSIKPSVASKVSPAGDAVNTGAIVAVVVIGGVIITFSAIGGGVVCYIKRETVSRLIKRFREQGVYINNQQAKEIIEGVAINIAKQTHPDAFENQQRSEQQGAAAQSLPAQKTVTITLKQLEEGFNNACKATESAAEQASEGIATVMQQVARDLSVKSTAYSEPVVQEYIPLTRVAPLAPAEMVAKTEVVSFIKGLTKDRVSELLSACANGELSELKQLIDSLPPEFNVQLLLEHTPSKDNVSLLHVACAAGNSGIVEYLIGLDANINSVSKNGVTPLYLAVWTKQTEVVKQLLKANADISLKSNGKTPLELAEEQDDSDIIALLKNEKSKIPQQQRK</sequence>
<dbReference type="Gene3D" id="1.25.40.20">
    <property type="entry name" value="Ankyrin repeat-containing domain"/>
    <property type="match status" value="1"/>
</dbReference>
<keyword evidence="4" id="KW-0472">Membrane</keyword>
<dbReference type="Pfam" id="PF12796">
    <property type="entry name" value="Ank_2"/>
    <property type="match status" value="1"/>
</dbReference>
<evidence type="ECO:0000256" key="1">
    <source>
        <dbReference type="ARBA" id="ARBA00022737"/>
    </source>
</evidence>
<evidence type="ECO:0000313" key="6">
    <source>
        <dbReference type="Proteomes" id="UP000281474"/>
    </source>
</evidence>
<keyword evidence="2 3" id="KW-0040">ANK repeat</keyword>
<evidence type="ECO:0000256" key="4">
    <source>
        <dbReference type="SAM" id="Phobius"/>
    </source>
</evidence>
<dbReference type="PROSITE" id="PS50088">
    <property type="entry name" value="ANK_REPEAT"/>
    <property type="match status" value="2"/>
</dbReference>
<name>A0A3L8PUV7_9GAMM</name>